<comment type="caution">
    <text evidence="3">The sequence shown here is derived from an EMBL/GenBank/DDBJ whole genome shotgun (WGS) entry which is preliminary data.</text>
</comment>
<proteinExistence type="predicted"/>
<dbReference type="EMBL" id="JAATEJ010000026">
    <property type="protein sequence ID" value="NJP47104.1"/>
    <property type="molecule type" value="Genomic_DNA"/>
</dbReference>
<dbReference type="PROSITE" id="PS50231">
    <property type="entry name" value="RICIN_B_LECTIN"/>
    <property type="match status" value="1"/>
</dbReference>
<evidence type="ECO:0000313" key="4">
    <source>
        <dbReference type="Proteomes" id="UP000734511"/>
    </source>
</evidence>
<accession>A0ABX0ZSY1</accession>
<evidence type="ECO:0000313" key="3">
    <source>
        <dbReference type="EMBL" id="NJP47104.1"/>
    </source>
</evidence>
<feature type="signal peptide" evidence="1">
    <location>
        <begin position="1"/>
        <end position="33"/>
    </location>
</feature>
<dbReference type="RefSeq" id="WP_167985937.1">
    <property type="nucleotide sequence ID" value="NZ_JAATEJ010000026.1"/>
</dbReference>
<dbReference type="Pfam" id="PF14200">
    <property type="entry name" value="RicinB_lectin_2"/>
    <property type="match status" value="1"/>
</dbReference>
<evidence type="ECO:0000256" key="1">
    <source>
        <dbReference type="SAM" id="SignalP"/>
    </source>
</evidence>
<dbReference type="InterPro" id="IPR035992">
    <property type="entry name" value="Ricin_B-like_lectins"/>
</dbReference>
<gene>
    <name evidence="3" type="ORF">HCN08_27420</name>
</gene>
<name>A0ABX0ZSY1_9ACTN</name>
<sequence length="196" mass="21272">MFKTKVKRLAMASALAASCAVGLLAASPSPAWAGTTASSIYLALPYPPLIEVPGWSTASGTGLDLWERNSKYGTWDRPGANQQWSLPTNGHGGIDGAAGFVKNVYSGLCIETDGHAGNAVYQAPCNGSAHQQWRFDQFRLWDWGNGNWAYYFHITNPYSGLELNANQDAYANGTAVIVWWPQAGDVVDNEAWEIEQ</sequence>
<dbReference type="Gene3D" id="2.80.10.50">
    <property type="match status" value="1"/>
</dbReference>
<feature type="domain" description="Ricin B lectin" evidence="2">
    <location>
        <begin position="80"/>
        <end position="179"/>
    </location>
</feature>
<dbReference type="Proteomes" id="UP000734511">
    <property type="component" value="Unassembled WGS sequence"/>
</dbReference>
<dbReference type="InterPro" id="IPR000772">
    <property type="entry name" value="Ricin_B_lectin"/>
</dbReference>
<feature type="chain" id="PRO_5047504806" evidence="1">
    <location>
        <begin position="34"/>
        <end position="196"/>
    </location>
</feature>
<organism evidence="3 4">
    <name type="scientific">Actinacidiphila epipremni</name>
    <dbReference type="NCBI Taxonomy" id="2053013"/>
    <lineage>
        <taxon>Bacteria</taxon>
        <taxon>Bacillati</taxon>
        <taxon>Actinomycetota</taxon>
        <taxon>Actinomycetes</taxon>
        <taxon>Kitasatosporales</taxon>
        <taxon>Streptomycetaceae</taxon>
        <taxon>Actinacidiphila</taxon>
    </lineage>
</organism>
<protein>
    <submittedName>
        <fullName evidence="3">RICIN domain-containing protein</fullName>
    </submittedName>
</protein>
<dbReference type="SUPFAM" id="SSF50370">
    <property type="entry name" value="Ricin B-like lectins"/>
    <property type="match status" value="1"/>
</dbReference>
<keyword evidence="1" id="KW-0732">Signal</keyword>
<reference evidence="3 4" key="1">
    <citation type="submission" date="2020-03" db="EMBL/GenBank/DDBJ databases">
        <title>WGS of actinomycetes isolated from Thailand.</title>
        <authorList>
            <person name="Thawai C."/>
        </authorList>
    </citation>
    <scope>NUCLEOTIDE SEQUENCE [LARGE SCALE GENOMIC DNA]</scope>
    <source>
        <strain evidence="3 4">PRB2-1</strain>
    </source>
</reference>
<keyword evidence="4" id="KW-1185">Reference proteome</keyword>
<evidence type="ECO:0000259" key="2">
    <source>
        <dbReference type="Pfam" id="PF14200"/>
    </source>
</evidence>
<dbReference type="CDD" id="cd00161">
    <property type="entry name" value="beta-trefoil_Ricin-like"/>
    <property type="match status" value="1"/>
</dbReference>
<dbReference type="PROSITE" id="PS51257">
    <property type="entry name" value="PROKAR_LIPOPROTEIN"/>
    <property type="match status" value="1"/>
</dbReference>